<comment type="caution">
    <text evidence="1">The sequence shown here is derived from an EMBL/GenBank/DDBJ whole genome shotgun (WGS) entry which is preliminary data.</text>
</comment>
<reference evidence="2" key="1">
    <citation type="journal article" date="2019" name="Int. J. Syst. Evol. Microbiol.">
        <title>The Global Catalogue of Microorganisms (GCM) 10K type strain sequencing project: providing services to taxonomists for standard genome sequencing and annotation.</title>
        <authorList>
            <consortium name="The Broad Institute Genomics Platform"/>
            <consortium name="The Broad Institute Genome Sequencing Center for Infectious Disease"/>
            <person name="Wu L."/>
            <person name="Ma J."/>
        </authorList>
    </citation>
    <scope>NUCLEOTIDE SEQUENCE [LARGE SCALE GENOMIC DNA]</scope>
    <source>
        <strain evidence="2">JCM 18409</strain>
    </source>
</reference>
<dbReference type="EMBL" id="BAABKB010000039">
    <property type="protein sequence ID" value="GAA5032588.1"/>
    <property type="molecule type" value="Genomic_DNA"/>
</dbReference>
<dbReference type="Proteomes" id="UP001501759">
    <property type="component" value="Unassembled WGS sequence"/>
</dbReference>
<keyword evidence="2" id="KW-1185">Reference proteome</keyword>
<proteinExistence type="predicted"/>
<evidence type="ECO:0000313" key="1">
    <source>
        <dbReference type="EMBL" id="GAA5032588.1"/>
    </source>
</evidence>
<accession>A0ABP9JK78</accession>
<sequence>MRAGYKPVPPARPDTRRAMSGAAGVLRFSEERDPFAPAQFISLRIAPEGAYGRRGIEAATRWLRETGNTELRVPYVFHGP</sequence>
<organism evidence="1 2">
    <name type="scientific">Streptomyces siamensis</name>
    <dbReference type="NCBI Taxonomy" id="1274986"/>
    <lineage>
        <taxon>Bacteria</taxon>
        <taxon>Bacillati</taxon>
        <taxon>Actinomycetota</taxon>
        <taxon>Actinomycetes</taxon>
        <taxon>Kitasatosporales</taxon>
        <taxon>Streptomycetaceae</taxon>
        <taxon>Streptomyces</taxon>
    </lineage>
</organism>
<name>A0ABP9JK78_9ACTN</name>
<protein>
    <submittedName>
        <fullName evidence="1">Uncharacterized protein</fullName>
    </submittedName>
</protein>
<gene>
    <name evidence="1" type="ORF">GCM10023335_75270</name>
</gene>
<evidence type="ECO:0000313" key="2">
    <source>
        <dbReference type="Proteomes" id="UP001501759"/>
    </source>
</evidence>